<dbReference type="SUPFAM" id="SSF81383">
    <property type="entry name" value="F-box domain"/>
    <property type="match status" value="1"/>
</dbReference>
<dbReference type="NCBIfam" id="TIGR01640">
    <property type="entry name" value="F_box_assoc_1"/>
    <property type="match status" value="1"/>
</dbReference>
<dbReference type="InterPro" id="IPR017451">
    <property type="entry name" value="F-box-assoc_interact_dom"/>
</dbReference>
<dbReference type="InterPro" id="IPR036047">
    <property type="entry name" value="F-box-like_dom_sf"/>
</dbReference>
<accession>A0AAD4P4A5</accession>
<gene>
    <name evidence="3" type="ORF">C2S53_001691</name>
</gene>
<evidence type="ECO:0008006" key="5">
    <source>
        <dbReference type="Google" id="ProtNLM"/>
    </source>
</evidence>
<protein>
    <recommendedName>
        <fullName evidence="5">F-box domain-containing protein</fullName>
    </recommendedName>
</protein>
<dbReference type="PANTHER" id="PTHR31672:SF13">
    <property type="entry name" value="F-BOX PROTEIN CPR30-LIKE"/>
    <property type="match status" value="1"/>
</dbReference>
<feature type="domain" description="F-box associated beta-propeller type 1" evidence="2">
    <location>
        <begin position="106"/>
        <end position="307"/>
    </location>
</feature>
<evidence type="ECO:0000259" key="2">
    <source>
        <dbReference type="Pfam" id="PF07734"/>
    </source>
</evidence>
<reference evidence="3 4" key="1">
    <citation type="journal article" date="2021" name="Nat. Commun.">
        <title>Incipient diploidization of the medicinal plant Perilla within 10,000 years.</title>
        <authorList>
            <person name="Zhang Y."/>
            <person name="Shen Q."/>
            <person name="Leng L."/>
            <person name="Zhang D."/>
            <person name="Chen S."/>
            <person name="Shi Y."/>
            <person name="Ning Z."/>
            <person name="Chen S."/>
        </authorList>
    </citation>
    <scope>NUCLEOTIDE SEQUENCE [LARGE SCALE GENOMIC DNA]</scope>
    <source>
        <strain evidence="4">cv. PC099</strain>
    </source>
</reference>
<dbReference type="PANTHER" id="PTHR31672">
    <property type="entry name" value="BNACNNG10540D PROTEIN"/>
    <property type="match status" value="1"/>
</dbReference>
<comment type="caution">
    <text evidence="3">The sequence shown here is derived from an EMBL/GenBank/DDBJ whole genome shotgun (WGS) entry which is preliminary data.</text>
</comment>
<evidence type="ECO:0000259" key="1">
    <source>
        <dbReference type="Pfam" id="PF00646"/>
    </source>
</evidence>
<dbReference type="InterPro" id="IPR006527">
    <property type="entry name" value="F-box-assoc_dom_typ1"/>
</dbReference>
<evidence type="ECO:0000313" key="3">
    <source>
        <dbReference type="EMBL" id="KAH6826254.1"/>
    </source>
</evidence>
<proteinExistence type="predicted"/>
<dbReference type="Gene3D" id="1.20.1280.50">
    <property type="match status" value="1"/>
</dbReference>
<sequence length="376" mass="42854">MGQDFFTCLPPEIMEDILLRLPIRSIIRCKCVRKSWLDLLATPEFAKFHLSRSAVPGLAVFEWKAQPKRYKIIEFVDELDPNCDEHGLNVVFSFDLPSLVPVHNAANGLLFLWDTGYLIICNPITRDYIEVPLPLDTCDVCVEGYGFGVSRISGQYKLVRMFSEDKQDASQQQDAFYSACEVYTVGTGSWRRIASDGQFEYEDSSVGAFLNGNLYWLAYDFKSSTEWISCFDLETELISTFPPPPIDHPHECGNLSVLGDCLCLCYNWEDEFTSEYDIVIWLMKDYGDDEISWTREFVFRKMIDTDVLGYICPIKVFEDGDILMEVGSLLYYCNKTDPIRGVDVSRLGCKVPSKAAIYAPSLVSLKTFPMENVTSF</sequence>
<feature type="domain" description="F-box" evidence="1">
    <location>
        <begin position="7"/>
        <end position="45"/>
    </location>
</feature>
<dbReference type="InterPro" id="IPR050796">
    <property type="entry name" value="SCF_F-box_component"/>
</dbReference>
<dbReference type="EMBL" id="SDAM02000167">
    <property type="protein sequence ID" value="KAH6826254.1"/>
    <property type="molecule type" value="Genomic_DNA"/>
</dbReference>
<dbReference type="AlphaFoldDB" id="A0AAD4P4A5"/>
<dbReference type="Pfam" id="PF00646">
    <property type="entry name" value="F-box"/>
    <property type="match status" value="1"/>
</dbReference>
<name>A0AAD4P4A5_PERFH</name>
<dbReference type="CDD" id="cd22157">
    <property type="entry name" value="F-box_AtFBW1-like"/>
    <property type="match status" value="1"/>
</dbReference>
<dbReference type="InterPro" id="IPR001810">
    <property type="entry name" value="F-box_dom"/>
</dbReference>
<dbReference type="Proteomes" id="UP001190926">
    <property type="component" value="Unassembled WGS sequence"/>
</dbReference>
<keyword evidence="4" id="KW-1185">Reference proteome</keyword>
<evidence type="ECO:0000313" key="4">
    <source>
        <dbReference type="Proteomes" id="UP001190926"/>
    </source>
</evidence>
<organism evidence="3 4">
    <name type="scientific">Perilla frutescens var. hirtella</name>
    <name type="common">Perilla citriodora</name>
    <name type="synonym">Perilla setoyensis</name>
    <dbReference type="NCBI Taxonomy" id="608512"/>
    <lineage>
        <taxon>Eukaryota</taxon>
        <taxon>Viridiplantae</taxon>
        <taxon>Streptophyta</taxon>
        <taxon>Embryophyta</taxon>
        <taxon>Tracheophyta</taxon>
        <taxon>Spermatophyta</taxon>
        <taxon>Magnoliopsida</taxon>
        <taxon>eudicotyledons</taxon>
        <taxon>Gunneridae</taxon>
        <taxon>Pentapetalae</taxon>
        <taxon>asterids</taxon>
        <taxon>lamiids</taxon>
        <taxon>Lamiales</taxon>
        <taxon>Lamiaceae</taxon>
        <taxon>Nepetoideae</taxon>
        <taxon>Elsholtzieae</taxon>
        <taxon>Perilla</taxon>
    </lineage>
</organism>
<dbReference type="Pfam" id="PF07734">
    <property type="entry name" value="FBA_1"/>
    <property type="match status" value="1"/>
</dbReference>